<dbReference type="PANTHER" id="PTHR22749:SF6">
    <property type="entry name" value="RIBOFLAVIN KINASE"/>
    <property type="match status" value="1"/>
</dbReference>
<dbReference type="RefSeq" id="XP_014169857.1">
    <property type="nucleotide sequence ID" value="XM_014314382.1"/>
</dbReference>
<dbReference type="GO" id="GO:0005739">
    <property type="term" value="C:mitochondrion"/>
    <property type="evidence" value="ECO:0007669"/>
    <property type="project" value="TreeGrafter"/>
</dbReference>
<keyword evidence="6" id="KW-0285">Flavoprotein</keyword>
<dbReference type="eggNOG" id="KOG3110">
    <property type="taxonomic scope" value="Eukaryota"/>
</dbReference>
<evidence type="ECO:0000256" key="8">
    <source>
        <dbReference type="ARBA" id="ARBA00022679"/>
    </source>
</evidence>
<comment type="pathway">
    <text evidence="2">Cofactor biosynthesis; FMN biosynthesis; FMN from riboflavin (ATP route): step 1/1.</text>
</comment>
<evidence type="ECO:0000256" key="1">
    <source>
        <dbReference type="ARBA" id="ARBA00003572"/>
    </source>
</evidence>
<feature type="compositionally biased region" description="Polar residues" evidence="14">
    <location>
        <begin position="1"/>
        <end position="11"/>
    </location>
</feature>
<dbReference type="InParanoid" id="F0XNT2"/>
<evidence type="ECO:0000256" key="10">
    <source>
        <dbReference type="ARBA" id="ARBA00022777"/>
    </source>
</evidence>
<evidence type="ECO:0000256" key="2">
    <source>
        <dbReference type="ARBA" id="ARBA00005201"/>
    </source>
</evidence>
<comment type="catalytic activity">
    <reaction evidence="13">
        <text>riboflavin + ATP = FMN + ADP + H(+)</text>
        <dbReference type="Rhea" id="RHEA:14357"/>
        <dbReference type="ChEBI" id="CHEBI:15378"/>
        <dbReference type="ChEBI" id="CHEBI:30616"/>
        <dbReference type="ChEBI" id="CHEBI:57986"/>
        <dbReference type="ChEBI" id="CHEBI:58210"/>
        <dbReference type="ChEBI" id="CHEBI:456216"/>
        <dbReference type="EC" id="2.7.1.26"/>
    </reaction>
</comment>
<evidence type="ECO:0000256" key="12">
    <source>
        <dbReference type="ARBA" id="ARBA00029960"/>
    </source>
</evidence>
<reference evidence="16 17" key="1">
    <citation type="journal article" date="2011" name="Proc. Natl. Acad. Sci. U.S.A.">
        <title>Genome and transcriptome analyses of the mountain pine beetle-fungal symbiont Grosmannia clavigera, a lodgepole pine pathogen.</title>
        <authorList>
            <person name="DiGuistini S."/>
            <person name="Wang Y."/>
            <person name="Liao N.Y."/>
            <person name="Taylor G."/>
            <person name="Tanguay P."/>
            <person name="Feau N."/>
            <person name="Henrissat B."/>
            <person name="Chan S.K."/>
            <person name="Hesse-Orce U."/>
            <person name="Alamouti S.M."/>
            <person name="Tsui C.K.M."/>
            <person name="Docking R.T."/>
            <person name="Levasseur A."/>
            <person name="Haridas S."/>
            <person name="Robertson G."/>
            <person name="Birol I."/>
            <person name="Holt R.A."/>
            <person name="Marra M.A."/>
            <person name="Hamelin R.C."/>
            <person name="Hirst M."/>
            <person name="Jones S.J.M."/>
            <person name="Bohlmann J."/>
            <person name="Breuil C."/>
        </authorList>
    </citation>
    <scope>NUCLEOTIDE SEQUENCE [LARGE SCALE GENOMIC DNA]</scope>
    <source>
        <strain evidence="17">kw1407 / UAMH 11150</strain>
    </source>
</reference>
<dbReference type="EMBL" id="GL629801">
    <property type="protein sequence ID" value="EFX00375.1"/>
    <property type="molecule type" value="Genomic_DNA"/>
</dbReference>
<dbReference type="GO" id="GO:0005524">
    <property type="term" value="F:ATP binding"/>
    <property type="evidence" value="ECO:0007669"/>
    <property type="project" value="UniProtKB-KW"/>
</dbReference>
<dbReference type="GeneID" id="25980914"/>
<keyword evidence="7" id="KW-0288">FMN</keyword>
<proteinExistence type="inferred from homology"/>
<feature type="domain" description="Riboflavin kinase" evidence="15">
    <location>
        <begin position="464"/>
        <end position="607"/>
    </location>
</feature>
<feature type="compositionally biased region" description="Low complexity" evidence="14">
    <location>
        <begin position="60"/>
        <end position="88"/>
    </location>
</feature>
<dbReference type="InterPro" id="IPR015865">
    <property type="entry name" value="Riboflavin_kinase_bac/euk"/>
</dbReference>
<dbReference type="STRING" id="655863.F0XNT2"/>
<dbReference type="SMART" id="SM00904">
    <property type="entry name" value="Flavokinase"/>
    <property type="match status" value="1"/>
</dbReference>
<gene>
    <name evidence="16" type="ORF">CMQ_7377</name>
</gene>
<organism evidence="17">
    <name type="scientific">Grosmannia clavigera (strain kw1407 / UAMH 11150)</name>
    <name type="common">Blue stain fungus</name>
    <name type="synonym">Graphiocladiella clavigera</name>
    <dbReference type="NCBI Taxonomy" id="655863"/>
    <lineage>
        <taxon>Eukaryota</taxon>
        <taxon>Fungi</taxon>
        <taxon>Dikarya</taxon>
        <taxon>Ascomycota</taxon>
        <taxon>Pezizomycotina</taxon>
        <taxon>Sordariomycetes</taxon>
        <taxon>Sordariomycetidae</taxon>
        <taxon>Ophiostomatales</taxon>
        <taxon>Ophiostomataceae</taxon>
        <taxon>Leptographium</taxon>
    </lineage>
</organism>
<sequence>MDYQWPQQGGQAIQRKAISRRPVAQRSADVPEKSLLRTPDATSDAGPRVDDSELAGPKPSQFLTQRRQQTTTMTMGSSASSTPTWATTASTISTDSTAASSVMTSGSLSAPVLAERPRTATYVGQYGPGFGQTAASSHSGHVSDDETGKGKGKDKDKGPSFWKTALDETRFFAGGLVQKPFESTKHYTIMRHSSWLILYRGPATSVAVTVFSTAKHALPADRTVWLQQRGFSGDAGLRLKTLVGASGSWLDVTPEREATASELPAVDERGYERDISRLLKRAEKHGEKALAKRQVRETLVVRIPAAAQDGYFRLVVCSGGPTTAVGGAVTKRKVLCGCPVFRVASTSTDASIFRGASLRTLPLEAGVKLVSVIGSNAVAAWTEPVVTVVQDKVQKYQPGTASTLAATEAYDQSGMQQRLERAGEMYSESRETAYSVWGADKAKEGEKGDEDEMPDMVGADAGPEKPFPQSIQGRVVRGTGRSSGELGVPTANLDGVSDDVRLRMRGLYFGWATVRLGDKAGDEDQRVSHDWIEALVVVGPSPWAPAAAVVPRSEVAVHVLYDFGGASLLGRRLDVVVMGFLRGLSSGDGGAAAALGHDARVAVTSLSRPRWGQQAALAQMQSEKARGLTDRMAESRGRFQKQVDRIPAHWVGVRTAGGEMRDQLYGNGGFFVKRG</sequence>
<name>F0XNT2_GROCL</name>
<evidence type="ECO:0000313" key="17">
    <source>
        <dbReference type="Proteomes" id="UP000007796"/>
    </source>
</evidence>
<dbReference type="EC" id="2.7.1.26" evidence="4"/>
<evidence type="ECO:0000256" key="9">
    <source>
        <dbReference type="ARBA" id="ARBA00022741"/>
    </source>
</evidence>
<dbReference type="Gene3D" id="2.40.30.30">
    <property type="entry name" value="Riboflavin kinase-like"/>
    <property type="match status" value="1"/>
</dbReference>
<dbReference type="GO" id="GO:0009231">
    <property type="term" value="P:riboflavin biosynthetic process"/>
    <property type="evidence" value="ECO:0007669"/>
    <property type="project" value="InterPro"/>
</dbReference>
<comment type="similarity">
    <text evidence="3">Belongs to the flavokinase family.</text>
</comment>
<dbReference type="SUPFAM" id="SSF82114">
    <property type="entry name" value="Riboflavin kinase-like"/>
    <property type="match status" value="1"/>
</dbReference>
<evidence type="ECO:0000256" key="14">
    <source>
        <dbReference type="SAM" id="MobiDB-lite"/>
    </source>
</evidence>
<evidence type="ECO:0000259" key="15">
    <source>
        <dbReference type="SMART" id="SM00904"/>
    </source>
</evidence>
<dbReference type="OrthoDB" id="276388at2759"/>
<evidence type="ECO:0000256" key="11">
    <source>
        <dbReference type="ARBA" id="ARBA00022840"/>
    </source>
</evidence>
<evidence type="ECO:0000256" key="3">
    <source>
        <dbReference type="ARBA" id="ARBA00010108"/>
    </source>
</evidence>
<dbReference type="InterPro" id="IPR023465">
    <property type="entry name" value="Riboflavin_kinase_dom_sf"/>
</dbReference>
<evidence type="ECO:0000256" key="4">
    <source>
        <dbReference type="ARBA" id="ARBA00012105"/>
    </source>
</evidence>
<evidence type="ECO:0000256" key="13">
    <source>
        <dbReference type="ARBA" id="ARBA00047880"/>
    </source>
</evidence>
<keyword evidence="17" id="KW-1185">Reference proteome</keyword>
<feature type="region of interest" description="Disordered" evidence="14">
    <location>
        <begin position="131"/>
        <end position="160"/>
    </location>
</feature>
<dbReference type="GO" id="GO:0009398">
    <property type="term" value="P:FMN biosynthetic process"/>
    <property type="evidence" value="ECO:0007669"/>
    <property type="project" value="UniProtKB-UniPathway"/>
</dbReference>
<dbReference type="InterPro" id="IPR023468">
    <property type="entry name" value="Riboflavin_kinase"/>
</dbReference>
<keyword evidence="11" id="KW-0067">ATP-binding</keyword>
<dbReference type="GO" id="GO:0008531">
    <property type="term" value="F:riboflavin kinase activity"/>
    <property type="evidence" value="ECO:0007669"/>
    <property type="project" value="UniProtKB-EC"/>
</dbReference>
<keyword evidence="9" id="KW-0547">Nucleotide-binding</keyword>
<dbReference type="AlphaFoldDB" id="F0XNT2"/>
<feature type="compositionally biased region" description="Basic and acidic residues" evidence="14">
    <location>
        <begin position="141"/>
        <end position="158"/>
    </location>
</feature>
<keyword evidence="8" id="KW-0808">Transferase</keyword>
<protein>
    <recommendedName>
        <fullName evidence="5">Riboflavin kinase</fullName>
        <ecNumber evidence="4">2.7.1.26</ecNumber>
    </recommendedName>
    <alternativeName>
        <fullName evidence="12">Flavin mononucleotide kinase 1</fullName>
    </alternativeName>
</protein>
<dbReference type="HOGENOM" id="CLU_022880_1_0_1"/>
<evidence type="ECO:0000256" key="5">
    <source>
        <dbReference type="ARBA" id="ARBA00017394"/>
    </source>
</evidence>
<evidence type="ECO:0000256" key="6">
    <source>
        <dbReference type="ARBA" id="ARBA00022630"/>
    </source>
</evidence>
<evidence type="ECO:0000313" key="16">
    <source>
        <dbReference type="EMBL" id="EFX00375.1"/>
    </source>
</evidence>
<keyword evidence="10" id="KW-0418">Kinase</keyword>
<feature type="region of interest" description="Disordered" evidence="14">
    <location>
        <begin position="1"/>
        <end position="88"/>
    </location>
</feature>
<accession>F0XNT2</accession>
<comment type="function">
    <text evidence="1">Catalyzes the phosphorylation of riboflavin (vitamin B2) to form flavin mononucleotide (FMN) coenzyme.</text>
</comment>
<dbReference type="Pfam" id="PF01687">
    <property type="entry name" value="Flavokinase"/>
    <property type="match status" value="1"/>
</dbReference>
<dbReference type="Proteomes" id="UP000007796">
    <property type="component" value="Unassembled WGS sequence"/>
</dbReference>
<dbReference type="UniPathway" id="UPA00276">
    <property type="reaction ID" value="UER00406"/>
</dbReference>
<dbReference type="PANTHER" id="PTHR22749">
    <property type="entry name" value="RIBOFLAVIN KINASE/FMN ADENYLYLTRANSFERASE"/>
    <property type="match status" value="1"/>
</dbReference>
<evidence type="ECO:0000256" key="7">
    <source>
        <dbReference type="ARBA" id="ARBA00022643"/>
    </source>
</evidence>